<evidence type="ECO:0000256" key="1">
    <source>
        <dbReference type="SAM" id="Phobius"/>
    </source>
</evidence>
<comment type="caution">
    <text evidence="2">The sequence shown here is derived from an EMBL/GenBank/DDBJ whole genome shotgun (WGS) entry which is preliminary data.</text>
</comment>
<evidence type="ECO:0000313" key="2">
    <source>
        <dbReference type="EMBL" id="MFC6906169.1"/>
    </source>
</evidence>
<name>A0ABD5V530_9EURY</name>
<proteinExistence type="predicted"/>
<gene>
    <name evidence="2" type="ORF">ACFQGH_13300</name>
</gene>
<organism evidence="2 3">
    <name type="scientific">Halalkalicoccus tibetensis</name>
    <dbReference type="NCBI Taxonomy" id="175632"/>
    <lineage>
        <taxon>Archaea</taxon>
        <taxon>Methanobacteriati</taxon>
        <taxon>Methanobacteriota</taxon>
        <taxon>Stenosarchaea group</taxon>
        <taxon>Halobacteria</taxon>
        <taxon>Halobacteriales</taxon>
        <taxon>Halococcaceae</taxon>
        <taxon>Halalkalicoccus</taxon>
    </lineage>
</organism>
<dbReference type="Pfam" id="PF24396">
    <property type="entry name" value="DUF7541"/>
    <property type="match status" value="1"/>
</dbReference>
<keyword evidence="1" id="KW-0812">Transmembrane</keyword>
<accession>A0ABD5V530</accession>
<evidence type="ECO:0000313" key="3">
    <source>
        <dbReference type="Proteomes" id="UP001596312"/>
    </source>
</evidence>
<dbReference type="RefSeq" id="WP_340604724.1">
    <property type="nucleotide sequence ID" value="NZ_JBBMXV010000004.1"/>
</dbReference>
<feature type="transmembrane region" description="Helical" evidence="1">
    <location>
        <begin position="100"/>
        <end position="121"/>
    </location>
</feature>
<reference evidence="2 3" key="1">
    <citation type="journal article" date="2019" name="Int. J. Syst. Evol. Microbiol.">
        <title>The Global Catalogue of Microorganisms (GCM) 10K type strain sequencing project: providing services to taxonomists for standard genome sequencing and annotation.</title>
        <authorList>
            <consortium name="The Broad Institute Genomics Platform"/>
            <consortium name="The Broad Institute Genome Sequencing Center for Infectious Disease"/>
            <person name="Wu L."/>
            <person name="Ma J."/>
        </authorList>
    </citation>
    <scope>NUCLEOTIDE SEQUENCE [LARGE SCALE GENOMIC DNA]</scope>
    <source>
        <strain evidence="2 3">CGMCC 1.3240</strain>
    </source>
</reference>
<feature type="transmembrane region" description="Helical" evidence="1">
    <location>
        <begin position="65"/>
        <end position="88"/>
    </location>
</feature>
<protein>
    <recommendedName>
        <fullName evidence="4">Cox cluster protein</fullName>
    </recommendedName>
</protein>
<dbReference type="InterPro" id="IPR055963">
    <property type="entry name" value="DUF7541"/>
</dbReference>
<keyword evidence="1" id="KW-1133">Transmembrane helix</keyword>
<dbReference type="AlphaFoldDB" id="A0ABD5V530"/>
<keyword evidence="1" id="KW-0472">Membrane</keyword>
<dbReference type="EMBL" id="JBHSXQ010000004">
    <property type="protein sequence ID" value="MFC6906169.1"/>
    <property type="molecule type" value="Genomic_DNA"/>
</dbReference>
<dbReference type="Proteomes" id="UP001596312">
    <property type="component" value="Unassembled WGS sequence"/>
</dbReference>
<feature type="transmembrane region" description="Helical" evidence="1">
    <location>
        <begin position="20"/>
        <end position="53"/>
    </location>
</feature>
<evidence type="ECO:0008006" key="4">
    <source>
        <dbReference type="Google" id="ProtNLM"/>
    </source>
</evidence>
<keyword evidence="3" id="KW-1185">Reference proteome</keyword>
<sequence length="127" mass="12975">MEEENGLSDRHRKASPWPMFIALGLGLSEVGVVLDLIPLAVGGLLLLVGSLGGIMSESGYADSPWVFIGVLGTALAIVGIVLTTLYPLGGGGAFDVGFRAISIAVAGLLCVAGSILGRVFLQRQAPV</sequence>